<protein>
    <submittedName>
        <fullName evidence="1">Uncharacterized protein</fullName>
    </submittedName>
</protein>
<sequence>MINSCRVMDGVMATGAHKAAATRVPLAYHSAIAQVSVGSPEGGRGMERNIPCRVMKNP</sequence>
<dbReference type="EMBL" id="CM000913">
    <property type="protein sequence ID" value="EFG08426.1"/>
    <property type="molecule type" value="Genomic_DNA"/>
</dbReference>
<name>E2Q007_STRCL</name>
<keyword evidence="2" id="KW-1185">Reference proteome</keyword>
<evidence type="ECO:0000313" key="2">
    <source>
        <dbReference type="Proteomes" id="UP000002357"/>
    </source>
</evidence>
<gene>
    <name evidence="1" type="ORF">SCLAV_3355</name>
</gene>
<accession>E2Q007</accession>
<reference evidence="1 2" key="1">
    <citation type="journal article" date="2010" name="Genome Biol. Evol.">
        <title>The sequence of a 1.8-mb bacterial linear plasmid reveals a rich evolutionary reservoir of secondary metabolic pathways.</title>
        <authorList>
            <person name="Medema M.H."/>
            <person name="Trefzer A."/>
            <person name="Kovalchuk A."/>
            <person name="van den Berg M."/>
            <person name="Mueller U."/>
            <person name="Heijne W."/>
            <person name="Wu L."/>
            <person name="Alam M.T."/>
            <person name="Ronning C.M."/>
            <person name="Nierman W.C."/>
            <person name="Bovenberg R.A.L."/>
            <person name="Breitling R."/>
            <person name="Takano E."/>
        </authorList>
    </citation>
    <scope>NUCLEOTIDE SEQUENCE [LARGE SCALE GENOMIC DNA]</scope>
    <source>
        <strain evidence="2">ATCC 27064 / DSM 738 / JCM 4710 / NBRC 13307 / NCIMB 12785 / NRRL 3585 / VKM Ac-602</strain>
    </source>
</reference>
<evidence type="ECO:0000313" key="1">
    <source>
        <dbReference type="EMBL" id="EFG08426.1"/>
    </source>
</evidence>
<organism evidence="1 2">
    <name type="scientific">Streptomyces clavuligerus</name>
    <dbReference type="NCBI Taxonomy" id="1901"/>
    <lineage>
        <taxon>Bacteria</taxon>
        <taxon>Bacillati</taxon>
        <taxon>Actinomycetota</taxon>
        <taxon>Actinomycetes</taxon>
        <taxon>Kitasatosporales</taxon>
        <taxon>Streptomycetaceae</taxon>
        <taxon>Streptomyces</taxon>
    </lineage>
</organism>
<proteinExistence type="predicted"/>
<dbReference type="Proteomes" id="UP000002357">
    <property type="component" value="Chromosome"/>
</dbReference>
<dbReference type="AlphaFoldDB" id="E2Q007"/>